<reference evidence="1" key="1">
    <citation type="submission" date="2019-05" db="EMBL/GenBank/DDBJ databases">
        <authorList>
            <person name="Naeem R."/>
            <person name="Antony C."/>
            <person name="Guan Q."/>
        </authorList>
    </citation>
    <scope>NUCLEOTIDE SEQUENCE</scope>
    <source>
        <strain evidence="1">1</strain>
    </source>
</reference>
<evidence type="ECO:0000313" key="1">
    <source>
        <dbReference type="EMBL" id="VTP10889.1"/>
    </source>
</evidence>
<dbReference type="RefSeq" id="WP_157837627.1">
    <property type="nucleotide sequence ID" value="NZ_CP009495.1"/>
</dbReference>
<gene>
    <name evidence="1" type="ORF">BIN_B_05234</name>
</gene>
<organism evidence="1">
    <name type="scientific">Mycolicibacterium smegmatis</name>
    <name type="common">Mycobacterium smegmatis</name>
    <dbReference type="NCBI Taxonomy" id="1772"/>
    <lineage>
        <taxon>Bacteria</taxon>
        <taxon>Bacillati</taxon>
        <taxon>Actinomycetota</taxon>
        <taxon>Actinomycetes</taxon>
        <taxon>Mycobacteriales</taxon>
        <taxon>Mycobacteriaceae</taxon>
        <taxon>Mycolicibacterium</taxon>
    </lineage>
</organism>
<dbReference type="AlphaFoldDB" id="A0A653FNA9"/>
<dbReference type="EMBL" id="LR589660">
    <property type="protein sequence ID" value="VTP10889.1"/>
    <property type="molecule type" value="Genomic_DNA"/>
</dbReference>
<protein>
    <submittedName>
        <fullName evidence="1">Uncharacterized protein</fullName>
    </submittedName>
</protein>
<accession>A0A653FNA9</accession>
<proteinExistence type="predicted"/>
<name>A0A653FNA9_MYCSM</name>
<dbReference type="GeneID" id="93457682"/>
<sequence>MGWEDAESANTFRDGGASTFTTEIHPTADGYDFSVLTEMLAWRDAQQ</sequence>